<proteinExistence type="predicted"/>
<name>A0ABT9VZH5_9BACI</name>
<organism evidence="7 8">
    <name type="scientific">Caldalkalibacillus horti</name>
    <dbReference type="NCBI Taxonomy" id="77523"/>
    <lineage>
        <taxon>Bacteria</taxon>
        <taxon>Bacillati</taxon>
        <taxon>Bacillota</taxon>
        <taxon>Bacilli</taxon>
        <taxon>Bacillales</taxon>
        <taxon>Bacillaceae</taxon>
        <taxon>Caldalkalibacillus</taxon>
    </lineage>
</organism>
<sequence>MQTLDRKRRIACLFKKNKVLRHISVLLSGSVIAQLLTFLMAPILSRLFAPEAFGIFALYTSLTTILSVIVTWKYELAIVLPKSERQAANLYSLSVFITVMMSVGTLVVLFLFGETLASIFRAPELKQLIYLLPISLLALGVYQSSNFWSTRKKAYNRISISQIIRSGGVNATQVGSGLIQPGAYGLIGGQIVGQMLAAVVLSYQVLREDWAKLKSQVTKKEMLEGLREYKDFPLYSSSQAFVNAISQNMMPFLLTYFFQATIVGYYALALRLIQMPLDLLGNAVKQVFYQRASEMLNQSLSISRFYLRSTAALAGIAFLPALVLILYAPELFKWILGTEWTEAGIYASWMIVGLFFWFVARPAVSLFQILRLQGFFFVFEATSLVIKLGGLLYIAFQGSALYTVIGFSILHFIHYTLIIFIGFRILRHR</sequence>
<dbReference type="PANTHER" id="PTHR30250:SF28">
    <property type="entry name" value="POLYSACCHARIDE BIOSYNTHESIS PROTEIN"/>
    <property type="match status" value="1"/>
</dbReference>
<dbReference type="Pfam" id="PF13440">
    <property type="entry name" value="Polysacc_synt_3"/>
    <property type="match status" value="1"/>
</dbReference>
<dbReference type="InterPro" id="IPR050833">
    <property type="entry name" value="Poly_Biosynth_Transport"/>
</dbReference>
<accession>A0ABT9VZH5</accession>
<dbReference type="Proteomes" id="UP001235840">
    <property type="component" value="Unassembled WGS sequence"/>
</dbReference>
<feature type="transmembrane region" description="Helical" evidence="6">
    <location>
        <begin position="93"/>
        <end position="113"/>
    </location>
</feature>
<evidence type="ECO:0000313" key="8">
    <source>
        <dbReference type="Proteomes" id="UP001235840"/>
    </source>
</evidence>
<feature type="transmembrane region" description="Helical" evidence="6">
    <location>
        <begin position="402"/>
        <end position="426"/>
    </location>
</feature>
<keyword evidence="3 6" id="KW-0812">Transmembrane</keyword>
<feature type="transmembrane region" description="Helical" evidence="6">
    <location>
        <begin position="53"/>
        <end position="72"/>
    </location>
</feature>
<feature type="transmembrane region" description="Helical" evidence="6">
    <location>
        <begin position="183"/>
        <end position="206"/>
    </location>
</feature>
<evidence type="ECO:0000256" key="1">
    <source>
        <dbReference type="ARBA" id="ARBA00004651"/>
    </source>
</evidence>
<evidence type="ECO:0000256" key="4">
    <source>
        <dbReference type="ARBA" id="ARBA00022989"/>
    </source>
</evidence>
<evidence type="ECO:0000256" key="5">
    <source>
        <dbReference type="ARBA" id="ARBA00023136"/>
    </source>
</evidence>
<evidence type="ECO:0000256" key="6">
    <source>
        <dbReference type="SAM" id="Phobius"/>
    </source>
</evidence>
<protein>
    <submittedName>
        <fullName evidence="7">O-antigen/teichoic acid export membrane protein</fullName>
    </submittedName>
</protein>
<feature type="transmembrane region" description="Helical" evidence="6">
    <location>
        <begin position="343"/>
        <end position="360"/>
    </location>
</feature>
<evidence type="ECO:0000313" key="7">
    <source>
        <dbReference type="EMBL" id="MDQ0166379.1"/>
    </source>
</evidence>
<reference evidence="7 8" key="1">
    <citation type="submission" date="2023-07" db="EMBL/GenBank/DDBJ databases">
        <title>Genomic Encyclopedia of Type Strains, Phase IV (KMG-IV): sequencing the most valuable type-strain genomes for metagenomic binning, comparative biology and taxonomic classification.</title>
        <authorList>
            <person name="Goeker M."/>
        </authorList>
    </citation>
    <scope>NUCLEOTIDE SEQUENCE [LARGE SCALE GENOMIC DNA]</scope>
    <source>
        <strain evidence="7 8">DSM 12751</strain>
    </source>
</reference>
<comment type="caution">
    <text evidence="7">The sequence shown here is derived from an EMBL/GenBank/DDBJ whole genome shotgun (WGS) entry which is preliminary data.</text>
</comment>
<dbReference type="EMBL" id="JAUSTY010000008">
    <property type="protein sequence ID" value="MDQ0166379.1"/>
    <property type="molecule type" value="Genomic_DNA"/>
</dbReference>
<keyword evidence="5 6" id="KW-0472">Membrane</keyword>
<dbReference type="PANTHER" id="PTHR30250">
    <property type="entry name" value="PST FAMILY PREDICTED COLANIC ACID TRANSPORTER"/>
    <property type="match status" value="1"/>
</dbReference>
<keyword evidence="2" id="KW-1003">Cell membrane</keyword>
<feature type="transmembrane region" description="Helical" evidence="6">
    <location>
        <begin position="305"/>
        <end position="328"/>
    </location>
</feature>
<feature type="transmembrane region" description="Helical" evidence="6">
    <location>
        <begin position="249"/>
        <end position="268"/>
    </location>
</feature>
<feature type="transmembrane region" description="Helical" evidence="6">
    <location>
        <begin position="372"/>
        <end position="396"/>
    </location>
</feature>
<keyword evidence="8" id="KW-1185">Reference proteome</keyword>
<evidence type="ECO:0000256" key="2">
    <source>
        <dbReference type="ARBA" id="ARBA00022475"/>
    </source>
</evidence>
<feature type="transmembrane region" description="Helical" evidence="6">
    <location>
        <begin position="20"/>
        <end position="41"/>
    </location>
</feature>
<comment type="subcellular location">
    <subcellularLocation>
        <location evidence="1">Cell membrane</location>
        <topology evidence="1">Multi-pass membrane protein</topology>
    </subcellularLocation>
</comment>
<gene>
    <name evidence="7" type="ORF">J2S11_002283</name>
</gene>
<feature type="transmembrane region" description="Helical" evidence="6">
    <location>
        <begin position="128"/>
        <end position="148"/>
    </location>
</feature>
<keyword evidence="4 6" id="KW-1133">Transmembrane helix</keyword>
<evidence type="ECO:0000256" key="3">
    <source>
        <dbReference type="ARBA" id="ARBA00022692"/>
    </source>
</evidence>